<keyword evidence="2" id="KW-0805">Transcription regulation</keyword>
<feature type="domain" description="HTH myb-type" evidence="7">
    <location>
        <begin position="55"/>
        <end position="109"/>
    </location>
</feature>
<dbReference type="GO" id="GO:0042796">
    <property type="term" value="P:snRNA transcription by RNA polymerase III"/>
    <property type="evidence" value="ECO:0007669"/>
    <property type="project" value="TreeGrafter"/>
</dbReference>
<dbReference type="InterPro" id="IPR009057">
    <property type="entry name" value="Homeodomain-like_sf"/>
</dbReference>
<dbReference type="PANTHER" id="PTHR46621">
    <property type="entry name" value="SNRNA-ACTIVATING PROTEIN COMPLEX SUBUNIT 4"/>
    <property type="match status" value="1"/>
</dbReference>
<proteinExistence type="predicted"/>
<sequence>MSNTFTGMKWTKEEEEYLKRLIDYYKQDNYIPWGKVAASMENRTKIQIYNKFLRLEEHRKGRFMPEEDAVILTGVDSFGQDYKKISKYLPGRSAAQCRVRYQVLAKKRISAVWTVDEDRKLVQLMANQDSNINYSTLVPYFQGKDRFHLRSRYLTLTKWMRLHPNMDIALAPRRGARRLGHGQSSDDLNSAIESLKTKIQSELTDNRKKRVTKDSPENVIEDAIIATLVTENVRLEEARKGQTSCDTQTGMEQRNKTSNACNLSSLQKVLILLRSKLNKKKFIQNGDPKYKGLIETENDIYSVRVKSYSKENIKKNNVNINSKPDIWGEVCLGPLEHVFPPHYATITGCRKLMSYVSSKPNRDDTVNLQTLLRKNILLKEQLLLLMERFNALFLWPLLLSNSPPEPFASIENDKSLIDKDIKIFKDDEN</sequence>
<keyword evidence="3" id="KW-0238">DNA-binding</keyword>
<dbReference type="STRING" id="278856.A0A212EJ36"/>
<dbReference type="GO" id="GO:0005634">
    <property type="term" value="C:nucleus"/>
    <property type="evidence" value="ECO:0007669"/>
    <property type="project" value="UniProtKB-SubCell"/>
</dbReference>
<evidence type="ECO:0000259" key="7">
    <source>
        <dbReference type="PROSITE" id="PS51294"/>
    </source>
</evidence>
<accession>A0A212EJ36</accession>
<dbReference type="PROSITE" id="PS51294">
    <property type="entry name" value="HTH_MYB"/>
    <property type="match status" value="1"/>
</dbReference>
<keyword evidence="9" id="KW-1185">Reference proteome</keyword>
<comment type="subcellular location">
    <subcellularLocation>
        <location evidence="1">Nucleus</location>
    </subcellularLocation>
</comment>
<feature type="domain" description="Myb-like" evidence="6">
    <location>
        <begin position="55"/>
        <end position="105"/>
    </location>
</feature>
<evidence type="ECO:0000313" key="9">
    <source>
        <dbReference type="Proteomes" id="UP000007151"/>
    </source>
</evidence>
<dbReference type="InterPro" id="IPR017930">
    <property type="entry name" value="Myb_dom"/>
</dbReference>
<dbReference type="InParanoid" id="A0A212EJ36"/>
<dbReference type="Gene3D" id="1.10.10.60">
    <property type="entry name" value="Homeodomain-like"/>
    <property type="match status" value="2"/>
</dbReference>
<keyword evidence="5" id="KW-0539">Nucleus</keyword>
<dbReference type="eggNOG" id="KOG0049">
    <property type="taxonomic scope" value="Eukaryota"/>
</dbReference>
<dbReference type="GO" id="GO:0019185">
    <property type="term" value="C:snRNA-activating protein complex"/>
    <property type="evidence" value="ECO:0007669"/>
    <property type="project" value="TreeGrafter"/>
</dbReference>
<reference evidence="8 9" key="1">
    <citation type="journal article" date="2011" name="Cell">
        <title>The monarch butterfly genome yields insights into long-distance migration.</title>
        <authorList>
            <person name="Zhan S."/>
            <person name="Merlin C."/>
            <person name="Boore J.L."/>
            <person name="Reppert S.M."/>
        </authorList>
    </citation>
    <scope>NUCLEOTIDE SEQUENCE [LARGE SCALE GENOMIC DNA]</scope>
    <source>
        <strain evidence="8">F-2</strain>
    </source>
</reference>
<dbReference type="Proteomes" id="UP000007151">
    <property type="component" value="Unassembled WGS sequence"/>
</dbReference>
<dbReference type="KEGG" id="dpl:KGM_215556"/>
<feature type="domain" description="Myb-like" evidence="6">
    <location>
        <begin position="9"/>
        <end position="52"/>
    </location>
</feature>
<organism evidence="8 9">
    <name type="scientific">Danaus plexippus plexippus</name>
    <dbReference type="NCBI Taxonomy" id="278856"/>
    <lineage>
        <taxon>Eukaryota</taxon>
        <taxon>Metazoa</taxon>
        <taxon>Ecdysozoa</taxon>
        <taxon>Arthropoda</taxon>
        <taxon>Hexapoda</taxon>
        <taxon>Insecta</taxon>
        <taxon>Pterygota</taxon>
        <taxon>Neoptera</taxon>
        <taxon>Endopterygota</taxon>
        <taxon>Lepidoptera</taxon>
        <taxon>Glossata</taxon>
        <taxon>Ditrysia</taxon>
        <taxon>Papilionoidea</taxon>
        <taxon>Nymphalidae</taxon>
        <taxon>Danainae</taxon>
        <taxon>Danaini</taxon>
        <taxon>Danaina</taxon>
        <taxon>Danaus</taxon>
        <taxon>Danaus</taxon>
    </lineage>
</organism>
<evidence type="ECO:0000256" key="3">
    <source>
        <dbReference type="ARBA" id="ARBA00023125"/>
    </source>
</evidence>
<dbReference type="InterPro" id="IPR001005">
    <property type="entry name" value="SANT/Myb"/>
</dbReference>
<name>A0A212EJ36_DANPL</name>
<evidence type="ECO:0000256" key="5">
    <source>
        <dbReference type="ARBA" id="ARBA00023242"/>
    </source>
</evidence>
<dbReference type="CDD" id="cd00167">
    <property type="entry name" value="SANT"/>
    <property type="match status" value="2"/>
</dbReference>
<evidence type="ECO:0000256" key="1">
    <source>
        <dbReference type="ARBA" id="ARBA00004123"/>
    </source>
</evidence>
<dbReference type="SUPFAM" id="SSF46689">
    <property type="entry name" value="Homeodomain-like"/>
    <property type="match status" value="1"/>
</dbReference>
<dbReference type="PANTHER" id="PTHR46621:SF1">
    <property type="entry name" value="SNRNA-ACTIVATING PROTEIN COMPLEX SUBUNIT 4"/>
    <property type="match status" value="1"/>
</dbReference>
<keyword evidence="4" id="KW-0804">Transcription</keyword>
<evidence type="ECO:0000259" key="6">
    <source>
        <dbReference type="PROSITE" id="PS50090"/>
    </source>
</evidence>
<dbReference type="InterPro" id="IPR051575">
    <property type="entry name" value="Myb-like_DNA-bd"/>
</dbReference>
<dbReference type="GO" id="GO:0042795">
    <property type="term" value="P:snRNA transcription by RNA polymerase II"/>
    <property type="evidence" value="ECO:0007669"/>
    <property type="project" value="TreeGrafter"/>
</dbReference>
<evidence type="ECO:0000313" key="8">
    <source>
        <dbReference type="EMBL" id="OWR41512.1"/>
    </source>
</evidence>
<evidence type="ECO:0000256" key="4">
    <source>
        <dbReference type="ARBA" id="ARBA00023163"/>
    </source>
</evidence>
<dbReference type="SMART" id="SM00717">
    <property type="entry name" value="SANT"/>
    <property type="match status" value="3"/>
</dbReference>
<protein>
    <submittedName>
        <fullName evidence="8">snRNA-activating protein complex subunit 4</fullName>
    </submittedName>
</protein>
<dbReference type="GO" id="GO:0001006">
    <property type="term" value="F:RNA polymerase III type 3 promoter sequence-specific DNA binding"/>
    <property type="evidence" value="ECO:0007669"/>
    <property type="project" value="TreeGrafter"/>
</dbReference>
<dbReference type="EMBL" id="AGBW02014523">
    <property type="protein sequence ID" value="OWR41512.1"/>
    <property type="molecule type" value="Genomic_DNA"/>
</dbReference>
<gene>
    <name evidence="8" type="ORF">KGM_215556</name>
</gene>
<dbReference type="PROSITE" id="PS50090">
    <property type="entry name" value="MYB_LIKE"/>
    <property type="match status" value="2"/>
</dbReference>
<dbReference type="AlphaFoldDB" id="A0A212EJ36"/>
<dbReference type="Pfam" id="PF00249">
    <property type="entry name" value="Myb_DNA-binding"/>
    <property type="match status" value="2"/>
</dbReference>
<dbReference type="GO" id="GO:0000978">
    <property type="term" value="F:RNA polymerase II cis-regulatory region sequence-specific DNA binding"/>
    <property type="evidence" value="ECO:0007669"/>
    <property type="project" value="TreeGrafter"/>
</dbReference>
<comment type="caution">
    <text evidence="8">The sequence shown here is derived from an EMBL/GenBank/DDBJ whole genome shotgun (WGS) entry which is preliminary data.</text>
</comment>
<evidence type="ECO:0000256" key="2">
    <source>
        <dbReference type="ARBA" id="ARBA00023015"/>
    </source>
</evidence>